<evidence type="ECO:0000256" key="1">
    <source>
        <dbReference type="SAM" id="Phobius"/>
    </source>
</evidence>
<accession>B2KCY5</accession>
<keyword evidence="2" id="KW-0732">Signal</keyword>
<organism evidence="3 4">
    <name type="scientific">Elusimicrobium minutum (strain Pei191)</name>
    <dbReference type="NCBI Taxonomy" id="445932"/>
    <lineage>
        <taxon>Bacteria</taxon>
        <taxon>Pseudomonadati</taxon>
        <taxon>Elusimicrobiota</taxon>
        <taxon>Elusimicrobia</taxon>
        <taxon>Elusimicrobiales</taxon>
        <taxon>Elusimicrobiaceae</taxon>
        <taxon>Elusimicrobium</taxon>
    </lineage>
</organism>
<dbReference type="AlphaFoldDB" id="B2KCY5"/>
<dbReference type="STRING" id="445932.Emin_0826"/>
<evidence type="ECO:0000313" key="3">
    <source>
        <dbReference type="EMBL" id="ACC98381.1"/>
    </source>
</evidence>
<sequence>MMIKRIFISIILSLALLNNGVCLCFAQSAPLPTDEECIRLIREIEQKVNQLNIKRERGHKKGFATSVTGLFLMAGAHPVLLLSQQQALKKLHLSLNETKRAMTNIYNAEGSLLRISNDQTFRLHYYKNALNSLHQASETKNISKINLLLDEAINDFGEILILENKAQKPFFRESSEFLKYYDELHVIKAKTTNIAAYSNKAKMFSRAGSFIFIAGILYIMYETAATKTSFSLSDTDLEALNRDIAYLFQMGDELVLSAGLNQVKHDIKLMLNDYKNNPGEFYSYLNYISQNKENIPAASDTMRKKADDLKKQISEDLKK</sequence>
<dbReference type="KEGG" id="emi:Emin_0826"/>
<evidence type="ECO:0000313" key="4">
    <source>
        <dbReference type="Proteomes" id="UP000001029"/>
    </source>
</evidence>
<keyword evidence="1" id="KW-1133">Transmembrane helix</keyword>
<protein>
    <submittedName>
        <fullName evidence="3">Uncharacterized protein</fullName>
    </submittedName>
</protein>
<keyword evidence="1" id="KW-0812">Transmembrane</keyword>
<dbReference type="Proteomes" id="UP000001029">
    <property type="component" value="Chromosome"/>
</dbReference>
<feature type="transmembrane region" description="Helical" evidence="1">
    <location>
        <begin position="63"/>
        <end position="82"/>
    </location>
</feature>
<evidence type="ECO:0000256" key="2">
    <source>
        <dbReference type="SAM" id="SignalP"/>
    </source>
</evidence>
<feature type="signal peptide" evidence="2">
    <location>
        <begin position="1"/>
        <end position="26"/>
    </location>
</feature>
<dbReference type="RefSeq" id="WP_012414996.1">
    <property type="nucleotide sequence ID" value="NC_010644.1"/>
</dbReference>
<dbReference type="EMBL" id="CP001055">
    <property type="protein sequence ID" value="ACC98381.1"/>
    <property type="molecule type" value="Genomic_DNA"/>
</dbReference>
<keyword evidence="4" id="KW-1185">Reference proteome</keyword>
<feature type="transmembrane region" description="Helical" evidence="1">
    <location>
        <begin position="203"/>
        <end position="221"/>
    </location>
</feature>
<reference evidence="3 4" key="1">
    <citation type="journal article" date="2009" name="Appl. Environ. Microbiol.">
        <title>Genomic analysis of 'Elusimicrobium minutum,' the first cultivated representative of the phylum 'Elusimicrobia' (formerly termite group 1).</title>
        <authorList>
            <person name="Herlemann D.P.R."/>
            <person name="Geissinger O."/>
            <person name="Ikeda-Ohtsubo W."/>
            <person name="Kunin V."/>
            <person name="Sun H."/>
            <person name="Lapidus A."/>
            <person name="Hugenholtz P."/>
            <person name="Brune A."/>
        </authorList>
    </citation>
    <scope>NUCLEOTIDE SEQUENCE [LARGE SCALE GENOMIC DNA]</scope>
    <source>
        <strain evidence="3 4">Pei191</strain>
    </source>
</reference>
<feature type="chain" id="PRO_5002777756" evidence="2">
    <location>
        <begin position="27"/>
        <end position="319"/>
    </location>
</feature>
<gene>
    <name evidence="3" type="ordered locus">Emin_0826</name>
</gene>
<proteinExistence type="predicted"/>
<keyword evidence="1" id="KW-0472">Membrane</keyword>
<dbReference type="HOGENOM" id="CLU_870782_0_0_0"/>
<name>B2KCY5_ELUMP</name>